<sequence length="169" mass="19334">MNLLKTNLFVLTILSIFTFSCNSDNDDVDLEKPVINILEIGELEGNEYVIHIGDTINFKALFTDNNALRKYEVDIHYGGGHDHDHDHRLNASSSEEGVEFKHRQSFDISGTQHEADWIKDDFHIVVVPENTKPGTYHFGVHVTDVEGNDDIVYNDVIFEDAHHDHDHDH</sequence>
<gene>
    <name evidence="1" type="ORF">HNQ88_002366</name>
</gene>
<keyword evidence="2" id="KW-1185">Reference proteome</keyword>
<reference evidence="1" key="1">
    <citation type="submission" date="2023-07" db="EMBL/GenBank/DDBJ databases">
        <title>Genomic Encyclopedia of Type Strains, Phase IV (KMG-IV): sequencing the most valuable type-strain genomes for metagenomic binning, comparative biology and taxonomic classification.</title>
        <authorList>
            <person name="Goeker M."/>
        </authorList>
    </citation>
    <scope>NUCLEOTIDE SEQUENCE</scope>
    <source>
        <strain evidence="1">DSM 26174</strain>
    </source>
</reference>
<evidence type="ECO:0008006" key="3">
    <source>
        <dbReference type="Google" id="ProtNLM"/>
    </source>
</evidence>
<protein>
    <recommendedName>
        <fullName evidence="3">DUF4625 domain-containing protein</fullName>
    </recommendedName>
</protein>
<proteinExistence type="predicted"/>
<dbReference type="AlphaFoldDB" id="A0AAE3XQ61"/>
<dbReference type="Gene3D" id="2.60.40.4140">
    <property type="match status" value="1"/>
</dbReference>
<dbReference type="Pfam" id="PF15418">
    <property type="entry name" value="DUF4625"/>
    <property type="match status" value="1"/>
</dbReference>
<accession>A0AAE3XQ61</accession>
<dbReference type="EMBL" id="JAVDQD010000002">
    <property type="protein sequence ID" value="MDR6239329.1"/>
    <property type="molecule type" value="Genomic_DNA"/>
</dbReference>
<evidence type="ECO:0000313" key="2">
    <source>
        <dbReference type="Proteomes" id="UP001185092"/>
    </source>
</evidence>
<name>A0AAE3XQ61_9BACT</name>
<dbReference type="RefSeq" id="WP_309938954.1">
    <property type="nucleotide sequence ID" value="NZ_AP025305.1"/>
</dbReference>
<evidence type="ECO:0000313" key="1">
    <source>
        <dbReference type="EMBL" id="MDR6239329.1"/>
    </source>
</evidence>
<dbReference type="InterPro" id="IPR027829">
    <property type="entry name" value="DUF4625"/>
</dbReference>
<dbReference type="Proteomes" id="UP001185092">
    <property type="component" value="Unassembled WGS sequence"/>
</dbReference>
<dbReference type="PROSITE" id="PS51257">
    <property type="entry name" value="PROKAR_LIPOPROTEIN"/>
    <property type="match status" value="1"/>
</dbReference>
<organism evidence="1 2">
    <name type="scientific">Aureibacter tunicatorum</name>
    <dbReference type="NCBI Taxonomy" id="866807"/>
    <lineage>
        <taxon>Bacteria</taxon>
        <taxon>Pseudomonadati</taxon>
        <taxon>Bacteroidota</taxon>
        <taxon>Cytophagia</taxon>
        <taxon>Cytophagales</taxon>
        <taxon>Persicobacteraceae</taxon>
        <taxon>Aureibacter</taxon>
    </lineage>
</organism>
<comment type="caution">
    <text evidence="1">The sequence shown here is derived from an EMBL/GenBank/DDBJ whole genome shotgun (WGS) entry which is preliminary data.</text>
</comment>